<name>A0A511AYD9_9PROT</name>
<sequence>MLFPAAILSLLTWLYLVFFHGSFWRDGPLLKTGPRPPVWPDVAIIVPARDEAEAIQPCLTSLLEQDYEGKLSIILVDDESEDGTGDLARALPDPHGRLTVLTGKKRVEGWSGKLWAVHQGEQEAHERIASDGYVLLTDGDIIHAPTHLTTLVAKAQADNLDMVSEMVALNCESSAERSLVPAFVYFFAMLYPFRKVADEYSKVAGAAGGTILLRRNKLIEIGGIESLRGALIDDCTLAAHVKKSGGKLYLGHSTLAWSVRPYRGASDIWRMIARTAYVQLHHSPLALLGTLLGMGLIWLLPVGLTLFGTGRARKIGFLTYAVSCITFIPTLRRFQLPLWRALPLPLIAGFYMAATVGSAIDHHRGVGVRWKDRSYTDEAS</sequence>
<dbReference type="Proteomes" id="UP000321230">
    <property type="component" value="Unassembled WGS sequence"/>
</dbReference>
<evidence type="ECO:0000259" key="2">
    <source>
        <dbReference type="Pfam" id="PF00535"/>
    </source>
</evidence>
<feature type="transmembrane region" description="Helical" evidence="1">
    <location>
        <begin position="315"/>
        <end position="332"/>
    </location>
</feature>
<keyword evidence="1" id="KW-0812">Transmembrane</keyword>
<dbReference type="PANTHER" id="PTHR43646:SF3">
    <property type="entry name" value="SLR1566 PROTEIN"/>
    <property type="match status" value="1"/>
</dbReference>
<keyword evidence="4" id="KW-1185">Reference proteome</keyword>
<keyword evidence="1" id="KW-0472">Membrane</keyword>
<dbReference type="Gene3D" id="3.90.550.10">
    <property type="entry name" value="Spore Coat Polysaccharide Biosynthesis Protein SpsA, Chain A"/>
    <property type="match status" value="1"/>
</dbReference>
<comment type="caution">
    <text evidence="3">The sequence shown here is derived from an EMBL/GenBank/DDBJ whole genome shotgun (WGS) entry which is preliminary data.</text>
</comment>
<feature type="transmembrane region" description="Helical" evidence="1">
    <location>
        <begin position="338"/>
        <end position="360"/>
    </location>
</feature>
<organism evidence="3 4">
    <name type="scientific">Gluconobacter wancherniae NBRC 103581</name>
    <dbReference type="NCBI Taxonomy" id="656744"/>
    <lineage>
        <taxon>Bacteria</taxon>
        <taxon>Pseudomonadati</taxon>
        <taxon>Pseudomonadota</taxon>
        <taxon>Alphaproteobacteria</taxon>
        <taxon>Acetobacterales</taxon>
        <taxon>Acetobacteraceae</taxon>
        <taxon>Gluconobacter</taxon>
    </lineage>
</organism>
<dbReference type="EMBL" id="BJUZ01000001">
    <property type="protein sequence ID" value="GEK93219.1"/>
    <property type="molecule type" value="Genomic_DNA"/>
</dbReference>
<feature type="domain" description="Glycosyltransferase 2-like" evidence="2">
    <location>
        <begin position="44"/>
        <end position="221"/>
    </location>
</feature>
<protein>
    <submittedName>
        <fullName evidence="3">Glycosyl transferase family 2</fullName>
    </submittedName>
</protein>
<reference evidence="3 4" key="1">
    <citation type="submission" date="2019-07" db="EMBL/GenBank/DDBJ databases">
        <title>Whole genome shotgun sequence of Gluconobacter wancherniae NBRC 103581.</title>
        <authorList>
            <person name="Hosoyama A."/>
            <person name="Uohara A."/>
            <person name="Ohji S."/>
            <person name="Ichikawa N."/>
        </authorList>
    </citation>
    <scope>NUCLEOTIDE SEQUENCE [LARGE SCALE GENOMIC DNA]</scope>
    <source>
        <strain evidence="3 4">NBRC 103581</strain>
    </source>
</reference>
<evidence type="ECO:0000313" key="4">
    <source>
        <dbReference type="Proteomes" id="UP000321230"/>
    </source>
</evidence>
<keyword evidence="3" id="KW-0808">Transferase</keyword>
<keyword evidence="1" id="KW-1133">Transmembrane helix</keyword>
<dbReference type="OrthoDB" id="9806525at2"/>
<dbReference type="InterPro" id="IPR017832">
    <property type="entry name" value="Glyco_trans_2_hopen-assoc_HpnB"/>
</dbReference>
<proteinExistence type="predicted"/>
<dbReference type="PANTHER" id="PTHR43646">
    <property type="entry name" value="GLYCOSYLTRANSFERASE"/>
    <property type="match status" value="1"/>
</dbReference>
<dbReference type="InterPro" id="IPR029044">
    <property type="entry name" value="Nucleotide-diphossugar_trans"/>
</dbReference>
<dbReference type="RefSeq" id="WP_146795547.1">
    <property type="nucleotide sequence ID" value="NZ_BARC01000011.1"/>
</dbReference>
<gene>
    <name evidence="3" type="ORF">GWA01_09890</name>
</gene>
<evidence type="ECO:0000256" key="1">
    <source>
        <dbReference type="SAM" id="Phobius"/>
    </source>
</evidence>
<dbReference type="GO" id="GO:0016740">
    <property type="term" value="F:transferase activity"/>
    <property type="evidence" value="ECO:0007669"/>
    <property type="project" value="UniProtKB-KW"/>
</dbReference>
<dbReference type="AlphaFoldDB" id="A0A511AYD9"/>
<dbReference type="SUPFAM" id="SSF53448">
    <property type="entry name" value="Nucleotide-diphospho-sugar transferases"/>
    <property type="match status" value="1"/>
</dbReference>
<dbReference type="NCBIfam" id="TIGR03469">
    <property type="entry name" value="HpnB"/>
    <property type="match status" value="1"/>
</dbReference>
<dbReference type="Pfam" id="PF00535">
    <property type="entry name" value="Glycos_transf_2"/>
    <property type="match status" value="1"/>
</dbReference>
<feature type="transmembrane region" description="Helical" evidence="1">
    <location>
        <begin position="285"/>
        <end position="308"/>
    </location>
</feature>
<evidence type="ECO:0000313" key="3">
    <source>
        <dbReference type="EMBL" id="GEK93219.1"/>
    </source>
</evidence>
<accession>A0A511AYD9</accession>
<dbReference type="InterPro" id="IPR001173">
    <property type="entry name" value="Glyco_trans_2-like"/>
</dbReference>